<dbReference type="InterPro" id="IPR011006">
    <property type="entry name" value="CheY-like_superfamily"/>
</dbReference>
<dbReference type="CDD" id="cd17536">
    <property type="entry name" value="REC_YesN-like"/>
    <property type="match status" value="1"/>
</dbReference>
<dbReference type="GO" id="GO:0005737">
    <property type="term" value="C:cytoplasm"/>
    <property type="evidence" value="ECO:0007669"/>
    <property type="project" value="UniProtKB-SubCell"/>
</dbReference>
<dbReference type="InterPro" id="IPR051552">
    <property type="entry name" value="HptR"/>
</dbReference>
<evidence type="ECO:0000256" key="5">
    <source>
        <dbReference type="ARBA" id="ARBA00023015"/>
    </source>
</evidence>
<evidence type="ECO:0000256" key="4">
    <source>
        <dbReference type="ARBA" id="ARBA00023012"/>
    </source>
</evidence>
<dbReference type="Proteomes" id="UP000010795">
    <property type="component" value="Chromosome"/>
</dbReference>
<evidence type="ECO:0000256" key="1">
    <source>
        <dbReference type="ARBA" id="ARBA00004496"/>
    </source>
</evidence>
<evidence type="ECO:0000313" key="12">
    <source>
        <dbReference type="Proteomes" id="UP000010795"/>
    </source>
</evidence>
<dbReference type="HOGENOM" id="CLU_000445_5_0_9"/>
<evidence type="ECO:0000259" key="9">
    <source>
        <dbReference type="PROSITE" id="PS01124"/>
    </source>
</evidence>
<dbReference type="PANTHER" id="PTHR42713:SF3">
    <property type="entry name" value="TRANSCRIPTIONAL REGULATORY PROTEIN HPTR"/>
    <property type="match status" value="1"/>
</dbReference>
<evidence type="ECO:0000259" key="10">
    <source>
        <dbReference type="PROSITE" id="PS50110"/>
    </source>
</evidence>
<dbReference type="PROSITE" id="PS50110">
    <property type="entry name" value="RESPONSE_REGULATORY"/>
    <property type="match status" value="1"/>
</dbReference>
<comment type="subcellular location">
    <subcellularLocation>
        <location evidence="1">Cytoplasm</location>
    </subcellularLocation>
</comment>
<dbReference type="GO" id="GO:0043565">
    <property type="term" value="F:sequence-specific DNA binding"/>
    <property type="evidence" value="ECO:0007669"/>
    <property type="project" value="InterPro"/>
</dbReference>
<dbReference type="KEGG" id="tco:Theco_0057"/>
<dbReference type="SUPFAM" id="SSF52172">
    <property type="entry name" value="CheY-like"/>
    <property type="match status" value="1"/>
</dbReference>
<dbReference type="AlphaFoldDB" id="L0E9H4"/>
<dbReference type="Gene3D" id="3.40.50.2300">
    <property type="match status" value="1"/>
</dbReference>
<dbReference type="EMBL" id="CP003255">
    <property type="protein sequence ID" value="AGA56314.1"/>
    <property type="molecule type" value="Genomic_DNA"/>
</dbReference>
<dbReference type="PROSITE" id="PS01124">
    <property type="entry name" value="HTH_ARAC_FAMILY_2"/>
    <property type="match status" value="1"/>
</dbReference>
<sequence>MKKVFLVDDEIVVRENMRNCIDWEKEGFVYCGDAPDGELALPLIEKLKPDILITDIRMPFMNGLELSAIVRKMQPGIKIIILSGHDEFEYARQAIRIGVEDYCLKPVSAEDIIRVLRVISAKEEASETHRSLPAGRIDLLGHESLDYPLSLDREGFVEFLKVGSPEQKEPHIRRFAKGLENVDWESSLYGFFLLHDLTLTVFREAGEQYGEQVRPDDWLPEMKSRISAIRSWEAACEYLGQLAELFWHWRSLSSDRYSVLIARVKQFVQEHYGDERLSLHDAARHVNVSPSHLSKVFSQETGTTFIEYVMETRIKKAMELLLSTKAKSYEIACRVGYQDPHYFSNVFKRLTGMTIRDFRKRGKAGQPVVRRSGHS</sequence>
<reference evidence="12" key="1">
    <citation type="submission" date="2012-01" db="EMBL/GenBank/DDBJ databases">
        <title>Complete sequence of chromosome of Thermobacillus composti KWC4.</title>
        <authorList>
            <person name="Lucas S."/>
            <person name="Han J."/>
            <person name="Lapidus A."/>
            <person name="Cheng J.-F."/>
            <person name="Goodwin L."/>
            <person name="Pitluck S."/>
            <person name="Peters L."/>
            <person name="Ovchinnikova G."/>
            <person name="Teshima H."/>
            <person name="Detter J.C."/>
            <person name="Han C."/>
            <person name="Tapia R."/>
            <person name="Land M."/>
            <person name="Hauser L."/>
            <person name="Kyrpides N."/>
            <person name="Ivanova N."/>
            <person name="Pagani I."/>
            <person name="Anderson I."/>
            <person name="Woyke T."/>
        </authorList>
    </citation>
    <scope>NUCLEOTIDE SEQUENCE [LARGE SCALE GENOMIC DNA]</scope>
    <source>
        <strain evidence="12">DSM 18247 / JCM 13945 / KWC4</strain>
    </source>
</reference>
<dbReference type="GO" id="GO:0000160">
    <property type="term" value="P:phosphorelay signal transduction system"/>
    <property type="evidence" value="ECO:0007669"/>
    <property type="project" value="UniProtKB-KW"/>
</dbReference>
<dbReference type="InterPro" id="IPR001789">
    <property type="entry name" value="Sig_transdc_resp-reg_receiver"/>
</dbReference>
<name>L0E9H4_THECK</name>
<gene>
    <name evidence="11" type="ordered locus">Theco_0057</name>
</gene>
<dbReference type="InterPro" id="IPR018060">
    <property type="entry name" value="HTH_AraC"/>
</dbReference>
<protein>
    <submittedName>
        <fullName evidence="11">Response regulator containing CheY-like receiver domain and AraC-type DNA-binding domain</fullName>
    </submittedName>
</protein>
<accession>L0E9H4</accession>
<dbReference type="Gene3D" id="1.10.10.60">
    <property type="entry name" value="Homeodomain-like"/>
    <property type="match status" value="2"/>
</dbReference>
<feature type="domain" description="Response regulatory" evidence="10">
    <location>
        <begin position="3"/>
        <end position="120"/>
    </location>
</feature>
<keyword evidence="7" id="KW-0804">Transcription</keyword>
<evidence type="ECO:0000256" key="7">
    <source>
        <dbReference type="ARBA" id="ARBA00023163"/>
    </source>
</evidence>
<dbReference type="PANTHER" id="PTHR42713">
    <property type="entry name" value="HISTIDINE KINASE-RELATED"/>
    <property type="match status" value="1"/>
</dbReference>
<dbReference type="GO" id="GO:0003700">
    <property type="term" value="F:DNA-binding transcription factor activity"/>
    <property type="evidence" value="ECO:0007669"/>
    <property type="project" value="InterPro"/>
</dbReference>
<dbReference type="SUPFAM" id="SSF46689">
    <property type="entry name" value="Homeodomain-like"/>
    <property type="match status" value="2"/>
</dbReference>
<keyword evidence="2" id="KW-0963">Cytoplasm</keyword>
<keyword evidence="12" id="KW-1185">Reference proteome</keyword>
<evidence type="ECO:0000256" key="3">
    <source>
        <dbReference type="ARBA" id="ARBA00022553"/>
    </source>
</evidence>
<keyword evidence="6 11" id="KW-0238">DNA-binding</keyword>
<dbReference type="Pfam" id="PF00072">
    <property type="entry name" value="Response_reg"/>
    <property type="match status" value="1"/>
</dbReference>
<evidence type="ECO:0000313" key="11">
    <source>
        <dbReference type="EMBL" id="AGA56314.1"/>
    </source>
</evidence>
<dbReference type="InterPro" id="IPR009057">
    <property type="entry name" value="Homeodomain-like_sf"/>
</dbReference>
<dbReference type="eggNOG" id="COG2207">
    <property type="taxonomic scope" value="Bacteria"/>
</dbReference>
<keyword evidence="3 8" id="KW-0597">Phosphoprotein</keyword>
<proteinExistence type="predicted"/>
<keyword evidence="5" id="KW-0805">Transcription regulation</keyword>
<dbReference type="Pfam" id="PF12833">
    <property type="entry name" value="HTH_18"/>
    <property type="match status" value="1"/>
</dbReference>
<evidence type="ECO:0000256" key="6">
    <source>
        <dbReference type="ARBA" id="ARBA00023125"/>
    </source>
</evidence>
<organism evidence="11 12">
    <name type="scientific">Thermobacillus composti (strain DSM 18247 / JCM 13945 / KWC4)</name>
    <dbReference type="NCBI Taxonomy" id="717605"/>
    <lineage>
        <taxon>Bacteria</taxon>
        <taxon>Bacillati</taxon>
        <taxon>Bacillota</taxon>
        <taxon>Bacilli</taxon>
        <taxon>Bacillales</taxon>
        <taxon>Paenibacillaceae</taxon>
        <taxon>Thermobacillus</taxon>
    </lineage>
</organism>
<evidence type="ECO:0000256" key="2">
    <source>
        <dbReference type="ARBA" id="ARBA00022490"/>
    </source>
</evidence>
<keyword evidence="4" id="KW-0902">Two-component regulatory system</keyword>
<dbReference type="SMART" id="SM00448">
    <property type="entry name" value="REC"/>
    <property type="match status" value="1"/>
</dbReference>
<dbReference type="eggNOG" id="COG4753">
    <property type="taxonomic scope" value="Bacteria"/>
</dbReference>
<dbReference type="STRING" id="717605.Theco_0057"/>
<evidence type="ECO:0000256" key="8">
    <source>
        <dbReference type="PROSITE-ProRule" id="PRU00169"/>
    </source>
</evidence>
<feature type="modified residue" description="4-aspartylphosphate" evidence="8">
    <location>
        <position position="55"/>
    </location>
</feature>
<dbReference type="SMART" id="SM00342">
    <property type="entry name" value="HTH_ARAC"/>
    <property type="match status" value="1"/>
</dbReference>
<dbReference type="OrthoDB" id="9794370at2"/>
<feature type="domain" description="HTH araC/xylS-type" evidence="9">
    <location>
        <begin position="262"/>
        <end position="361"/>
    </location>
</feature>